<evidence type="ECO:0000256" key="2">
    <source>
        <dbReference type="ARBA" id="ARBA00007409"/>
    </source>
</evidence>
<organism evidence="5 6">
    <name type="scientific">Neoarthrinium moseri</name>
    <dbReference type="NCBI Taxonomy" id="1658444"/>
    <lineage>
        <taxon>Eukaryota</taxon>
        <taxon>Fungi</taxon>
        <taxon>Dikarya</taxon>
        <taxon>Ascomycota</taxon>
        <taxon>Pezizomycotina</taxon>
        <taxon>Sordariomycetes</taxon>
        <taxon>Xylariomycetidae</taxon>
        <taxon>Amphisphaeriales</taxon>
        <taxon>Apiosporaceae</taxon>
        <taxon>Neoarthrinium</taxon>
    </lineage>
</organism>
<evidence type="ECO:0000259" key="3">
    <source>
        <dbReference type="Pfam" id="PF17171"/>
    </source>
</evidence>
<comment type="similarity">
    <text evidence="1">Belongs to the FAX family.</text>
</comment>
<dbReference type="Pfam" id="PF17172">
    <property type="entry name" value="GST_N_4"/>
    <property type="match status" value="1"/>
</dbReference>
<dbReference type="CDD" id="cd03193">
    <property type="entry name" value="GST_C_Metaxin"/>
    <property type="match status" value="1"/>
</dbReference>
<proteinExistence type="inferred from homology"/>
<dbReference type="InterPro" id="IPR033468">
    <property type="entry name" value="Metaxin_GST"/>
</dbReference>
<dbReference type="SFLD" id="SFLDG01200">
    <property type="entry name" value="SUF1.1"/>
    <property type="match status" value="1"/>
</dbReference>
<feature type="domain" description="Metaxin glutathione S-transferase" evidence="3">
    <location>
        <begin position="210"/>
        <end position="256"/>
    </location>
</feature>
<dbReference type="Pfam" id="PF17171">
    <property type="entry name" value="GST_C_6"/>
    <property type="match status" value="1"/>
</dbReference>
<feature type="domain" description="Thioredoxin-like fold" evidence="4">
    <location>
        <begin position="28"/>
        <end position="132"/>
    </location>
</feature>
<dbReference type="InterPro" id="IPR050931">
    <property type="entry name" value="Mito_Protein_Transport_Metaxin"/>
</dbReference>
<dbReference type="PANTHER" id="PTHR12289">
    <property type="entry name" value="METAXIN RELATED"/>
    <property type="match status" value="1"/>
</dbReference>
<gene>
    <name evidence="5" type="ORF">JX265_001151</name>
</gene>
<evidence type="ECO:0000313" key="5">
    <source>
        <dbReference type="EMBL" id="KAI1880911.1"/>
    </source>
</evidence>
<reference evidence="5" key="1">
    <citation type="submission" date="2021-03" db="EMBL/GenBank/DDBJ databases">
        <title>Revisited historic fungal species revealed as producer of novel bioactive compounds through whole genome sequencing and comparative genomics.</title>
        <authorList>
            <person name="Vignolle G.A."/>
            <person name="Hochenegger N."/>
            <person name="Mach R.L."/>
            <person name="Mach-Aigner A.R."/>
            <person name="Javad Rahimi M."/>
            <person name="Salim K.A."/>
            <person name="Chan C.M."/>
            <person name="Lim L.B.L."/>
            <person name="Cai F."/>
            <person name="Druzhinina I.S."/>
            <person name="U'Ren J.M."/>
            <person name="Derntl C."/>
        </authorList>
    </citation>
    <scope>NUCLEOTIDE SEQUENCE</scope>
    <source>
        <strain evidence="5">TUCIM 5799</strain>
    </source>
</reference>
<accession>A0A9P9WXK9</accession>
<sequence>MSTAASNIPPSITIYRGWKDYGKHVWSPFVVKLEARLRFAGIKYTVDAGSPKTAPRGKIPYIEYSEHSTASRGDVTQLSDSTMIIKKLSDWNVIPDFNAELTPAVKAQDMALQALLEDKLYFYHTWERWTQNYYTMRDHVFHALPYPVRLLVGMMVYRSTVATLHGQGTGRFTPEEITAFRQEIWVAVNDLLIASRSKSERAKPNEPFWVLGGDSPTEADATLFGFIVSVLLCTAAPDSQKVVRGFPTVLAYADRIHDKYFPDYEKWKV</sequence>
<comment type="caution">
    <text evidence="5">The sequence shown here is derived from an EMBL/GenBank/DDBJ whole genome shotgun (WGS) entry which is preliminary data.</text>
</comment>
<dbReference type="EMBL" id="JAFIMR010000002">
    <property type="protein sequence ID" value="KAI1880911.1"/>
    <property type="molecule type" value="Genomic_DNA"/>
</dbReference>
<dbReference type="SFLD" id="SFLDG01180">
    <property type="entry name" value="SUF1"/>
    <property type="match status" value="1"/>
</dbReference>
<protein>
    <recommendedName>
        <fullName evidence="7">Thioredoxin-like fold domain-containing protein</fullName>
    </recommendedName>
</protein>
<dbReference type="PANTHER" id="PTHR12289:SF41">
    <property type="entry name" value="FAILED AXON CONNECTIONS-RELATED"/>
    <property type="match status" value="1"/>
</dbReference>
<dbReference type="GO" id="GO:0005737">
    <property type="term" value="C:cytoplasm"/>
    <property type="evidence" value="ECO:0007669"/>
    <property type="project" value="TreeGrafter"/>
</dbReference>
<dbReference type="SFLD" id="SFLDS00019">
    <property type="entry name" value="Glutathione_Transferase_(cytos"/>
    <property type="match status" value="1"/>
</dbReference>
<dbReference type="Proteomes" id="UP000829685">
    <property type="component" value="Unassembled WGS sequence"/>
</dbReference>
<evidence type="ECO:0008006" key="7">
    <source>
        <dbReference type="Google" id="ProtNLM"/>
    </source>
</evidence>
<evidence type="ECO:0000256" key="1">
    <source>
        <dbReference type="ARBA" id="ARBA00006475"/>
    </source>
</evidence>
<evidence type="ECO:0000313" key="6">
    <source>
        <dbReference type="Proteomes" id="UP000829685"/>
    </source>
</evidence>
<dbReference type="InterPro" id="IPR040079">
    <property type="entry name" value="Glutathione_S-Trfase"/>
</dbReference>
<dbReference type="InterPro" id="IPR012336">
    <property type="entry name" value="Thioredoxin-like_fold"/>
</dbReference>
<comment type="similarity">
    <text evidence="2">Belongs to the GST superfamily.</text>
</comment>
<name>A0A9P9WXK9_9PEZI</name>
<dbReference type="AlphaFoldDB" id="A0A9P9WXK9"/>
<evidence type="ECO:0000259" key="4">
    <source>
        <dbReference type="Pfam" id="PF17172"/>
    </source>
</evidence>
<keyword evidence="6" id="KW-1185">Reference proteome</keyword>
<dbReference type="InterPro" id="IPR026928">
    <property type="entry name" value="FAX/IsoI-like"/>
</dbReference>